<feature type="region of interest" description="Disordered" evidence="1">
    <location>
        <begin position="312"/>
        <end position="357"/>
    </location>
</feature>
<evidence type="ECO:0000256" key="1">
    <source>
        <dbReference type="SAM" id="MobiDB-lite"/>
    </source>
</evidence>
<keyword evidence="2" id="KW-1133">Transmembrane helix</keyword>
<feature type="compositionally biased region" description="Basic and acidic residues" evidence="1">
    <location>
        <begin position="321"/>
        <end position="346"/>
    </location>
</feature>
<dbReference type="EMBL" id="HBEM01032709">
    <property type="protein sequence ID" value="CAD8463383.1"/>
    <property type="molecule type" value="Transcribed_RNA"/>
</dbReference>
<feature type="transmembrane region" description="Helical" evidence="2">
    <location>
        <begin position="204"/>
        <end position="223"/>
    </location>
</feature>
<gene>
    <name evidence="3" type="ORF">LAMO00422_LOCUS22345</name>
</gene>
<accession>A0A7S0DRR6</accession>
<dbReference type="AlphaFoldDB" id="A0A7S0DRR6"/>
<evidence type="ECO:0000256" key="2">
    <source>
        <dbReference type="SAM" id="Phobius"/>
    </source>
</evidence>
<evidence type="ECO:0000313" key="3">
    <source>
        <dbReference type="EMBL" id="CAD8463383.1"/>
    </source>
</evidence>
<organism evidence="3">
    <name type="scientific">Amorphochlora amoebiformis</name>
    <dbReference type="NCBI Taxonomy" id="1561963"/>
    <lineage>
        <taxon>Eukaryota</taxon>
        <taxon>Sar</taxon>
        <taxon>Rhizaria</taxon>
        <taxon>Cercozoa</taxon>
        <taxon>Chlorarachniophyceae</taxon>
        <taxon>Amorphochlora</taxon>
    </lineage>
</organism>
<name>A0A7S0DRR6_9EUKA</name>
<sequence>MNPRRTMADAGVAAGADPSPPRKTATIEGKSVTVTHRDWTRLWFAIVCIPAMLLAITMDSDVVKLECQRPKPSGWATECQFVSYLNHDGTFSYANLLSKPNVTENFDLVDLLATFVRKPEDDTKRKKKTKGRFGSSKDEQEQKLLAAIPKTYGVELSLASGNHIFWDDYPTSETATYQSREIEDFIRESSNSNKPIKGSFAHEATYVDEILLIICIVFFMHFLSLTPFSEKLTFTAGIPSILDLRQWTLLGSTHHSIYDDLAIVSAVKSEGNCMYLKLKKMKVPLIYPSDDNKEKDLNAFIKECDELNRGRRRYKRKKSKDKMPKTQTKRKDASGRTADEAKKVEDTNGAEEMDMDIKPPPTSFMQDMWDNAVIYLVPLVLMAPVTAHTLGYRVIDIVRLKF</sequence>
<proteinExistence type="predicted"/>
<feature type="region of interest" description="Disordered" evidence="1">
    <location>
        <begin position="1"/>
        <end position="24"/>
    </location>
</feature>
<feature type="transmembrane region" description="Helical" evidence="2">
    <location>
        <begin position="42"/>
        <end position="63"/>
    </location>
</feature>
<protein>
    <submittedName>
        <fullName evidence="3">Uncharacterized protein</fullName>
    </submittedName>
</protein>
<reference evidence="3" key="1">
    <citation type="submission" date="2021-01" db="EMBL/GenBank/DDBJ databases">
        <authorList>
            <person name="Corre E."/>
            <person name="Pelletier E."/>
            <person name="Niang G."/>
            <person name="Scheremetjew M."/>
            <person name="Finn R."/>
            <person name="Kale V."/>
            <person name="Holt S."/>
            <person name="Cochrane G."/>
            <person name="Meng A."/>
            <person name="Brown T."/>
            <person name="Cohen L."/>
        </authorList>
    </citation>
    <scope>NUCLEOTIDE SEQUENCE</scope>
    <source>
        <strain evidence="3">CCMP2058</strain>
    </source>
</reference>
<keyword evidence="2" id="KW-0812">Transmembrane</keyword>
<keyword evidence="2" id="KW-0472">Membrane</keyword>
<feature type="transmembrane region" description="Helical" evidence="2">
    <location>
        <begin position="372"/>
        <end position="395"/>
    </location>
</feature>